<accession>A0ABX6H5P3</accession>
<sequence length="95" mass="10171">MMSTKAFGPGNGTDALGAIQTLVEPDMTRVLSFLVDTAASPELLARATRLRPSAVRLQVEALDRLGLLIHLGEDLRVDPNSIASFVVAARRSLDL</sequence>
<proteinExistence type="predicted"/>
<protein>
    <recommendedName>
        <fullName evidence="3">ArsR family transcriptional regulator</fullName>
    </recommendedName>
</protein>
<evidence type="ECO:0008006" key="3">
    <source>
        <dbReference type="Google" id="ProtNLM"/>
    </source>
</evidence>
<dbReference type="RefSeq" id="WP_159424267.1">
    <property type="nucleotide sequence ID" value="NZ_CP047182.1"/>
</dbReference>
<gene>
    <name evidence="1" type="ORF">GSU69_19575</name>
</gene>
<name>A0ABX6H5P3_9MICO</name>
<organism evidence="1 2">
    <name type="scientific">Rathayibacter festucae</name>
    <dbReference type="NCBI Taxonomy" id="110937"/>
    <lineage>
        <taxon>Bacteria</taxon>
        <taxon>Bacillati</taxon>
        <taxon>Actinomycetota</taxon>
        <taxon>Actinomycetes</taxon>
        <taxon>Micrococcales</taxon>
        <taxon>Microbacteriaceae</taxon>
        <taxon>Rathayibacter</taxon>
    </lineage>
</organism>
<dbReference type="EMBL" id="CP047182">
    <property type="protein sequence ID" value="QHC65108.1"/>
    <property type="molecule type" value="Genomic_DNA"/>
</dbReference>
<keyword evidence="1" id="KW-0614">Plasmid</keyword>
<geneLocation type="plasmid" evidence="1 2">
    <name>unnamed2</name>
</geneLocation>
<keyword evidence="2" id="KW-1185">Reference proteome</keyword>
<dbReference type="Proteomes" id="UP000464597">
    <property type="component" value="Plasmid unnamed2"/>
</dbReference>
<evidence type="ECO:0000313" key="2">
    <source>
        <dbReference type="Proteomes" id="UP000464597"/>
    </source>
</evidence>
<evidence type="ECO:0000313" key="1">
    <source>
        <dbReference type="EMBL" id="QHC65108.1"/>
    </source>
</evidence>
<reference evidence="2" key="1">
    <citation type="submission" date="2019-12" db="EMBL/GenBank/DDBJ databases">
        <title>Complete and draft genome sequences of new strains and members of some known species of the genus Rathayibacter isolated from plants.</title>
        <authorList>
            <person name="Tarlachkov S.V."/>
            <person name="Starodumova I.P."/>
            <person name="Dorofeeva L.V."/>
            <person name="Prisyazhnaya N.V."/>
            <person name="Leyn S."/>
            <person name="Zlamal J."/>
            <person name="Elan M."/>
            <person name="Osterman A.L."/>
            <person name="Nadler S."/>
            <person name="Subbotin S.A."/>
            <person name="Evtushenko L.I."/>
        </authorList>
    </citation>
    <scope>NUCLEOTIDE SEQUENCE [LARGE SCALE GENOMIC DNA]</scope>
    <source>
        <strain evidence="2">VKM Ac-2802</strain>
        <plasmid evidence="2">unnamed2</plasmid>
    </source>
</reference>